<keyword evidence="3" id="KW-0804">Transcription</keyword>
<dbReference type="STRING" id="1173111.SAMN05444955_11232"/>
<dbReference type="GO" id="GO:0003700">
    <property type="term" value="F:DNA-binding transcription factor activity"/>
    <property type="evidence" value="ECO:0007669"/>
    <property type="project" value="TreeGrafter"/>
</dbReference>
<name>A0A1H8GSQ9_9BACL</name>
<dbReference type="GO" id="GO:0000976">
    <property type="term" value="F:transcription cis-regulatory region binding"/>
    <property type="evidence" value="ECO:0007669"/>
    <property type="project" value="TreeGrafter"/>
</dbReference>
<protein>
    <submittedName>
        <fullName evidence="6">LacI family transcriptional regulator, kdg operon repressor</fullName>
    </submittedName>
</protein>
<dbReference type="AlphaFoldDB" id="A0A1H8GSQ9"/>
<dbReference type="PANTHER" id="PTHR30146">
    <property type="entry name" value="LACI-RELATED TRANSCRIPTIONAL REPRESSOR"/>
    <property type="match status" value="1"/>
</dbReference>
<organism evidence="6 7">
    <name type="scientific">Lihuaxuella thermophila</name>
    <dbReference type="NCBI Taxonomy" id="1173111"/>
    <lineage>
        <taxon>Bacteria</taxon>
        <taxon>Bacillati</taxon>
        <taxon>Bacillota</taxon>
        <taxon>Bacilli</taxon>
        <taxon>Bacillales</taxon>
        <taxon>Thermoactinomycetaceae</taxon>
        <taxon>Lihuaxuella</taxon>
    </lineage>
</organism>
<proteinExistence type="predicted"/>
<accession>A0A1H8GSQ9</accession>
<dbReference type="SMART" id="SM00354">
    <property type="entry name" value="HTH_LACI"/>
    <property type="match status" value="1"/>
</dbReference>
<dbReference type="CDD" id="cd06283">
    <property type="entry name" value="PBP1_RegR_EndR_KdgR-like"/>
    <property type="match status" value="1"/>
</dbReference>
<dbReference type="PROSITE" id="PS50932">
    <property type="entry name" value="HTH_LACI_2"/>
    <property type="match status" value="1"/>
</dbReference>
<evidence type="ECO:0000256" key="3">
    <source>
        <dbReference type="ARBA" id="ARBA00023163"/>
    </source>
</evidence>
<dbReference type="PROSITE" id="PS00356">
    <property type="entry name" value="HTH_LACI_1"/>
    <property type="match status" value="1"/>
</dbReference>
<evidence type="ECO:0000259" key="4">
    <source>
        <dbReference type="PROSITE" id="PS50932"/>
    </source>
</evidence>
<dbReference type="Gene3D" id="1.10.260.40">
    <property type="entry name" value="lambda repressor-like DNA-binding domains"/>
    <property type="match status" value="1"/>
</dbReference>
<dbReference type="CDD" id="cd01392">
    <property type="entry name" value="HTH_LacI"/>
    <property type="match status" value="1"/>
</dbReference>
<dbReference type="Pfam" id="PF13377">
    <property type="entry name" value="Peripla_BP_3"/>
    <property type="match status" value="1"/>
</dbReference>
<keyword evidence="1" id="KW-0805">Transcription regulation</keyword>
<keyword evidence="2" id="KW-0238">DNA-binding</keyword>
<dbReference type="PANTHER" id="PTHR30146:SF145">
    <property type="entry name" value="RIBOSE OPERON REPRESSOR"/>
    <property type="match status" value="1"/>
</dbReference>
<gene>
    <name evidence="6" type="ORF">SAMN05444955_11232</name>
</gene>
<dbReference type="SUPFAM" id="SSF53822">
    <property type="entry name" value="Periplasmic binding protein-like I"/>
    <property type="match status" value="1"/>
</dbReference>
<dbReference type="InterPro" id="IPR001387">
    <property type="entry name" value="Cro/C1-type_HTH"/>
</dbReference>
<dbReference type="SUPFAM" id="SSF47413">
    <property type="entry name" value="lambda repressor-like DNA-binding domains"/>
    <property type="match status" value="1"/>
</dbReference>
<feature type="domain" description="HTH lacI-type" evidence="4">
    <location>
        <begin position="37"/>
        <end position="92"/>
    </location>
</feature>
<feature type="domain" description="HTH cro/C1-type" evidence="5">
    <location>
        <begin position="29"/>
        <end position="61"/>
    </location>
</feature>
<dbReference type="InterPro" id="IPR000843">
    <property type="entry name" value="HTH_LacI"/>
</dbReference>
<dbReference type="InterPro" id="IPR010982">
    <property type="entry name" value="Lambda_DNA-bd_dom_sf"/>
</dbReference>
<evidence type="ECO:0000256" key="2">
    <source>
        <dbReference type="ARBA" id="ARBA00023125"/>
    </source>
</evidence>
<evidence type="ECO:0000256" key="1">
    <source>
        <dbReference type="ARBA" id="ARBA00023015"/>
    </source>
</evidence>
<evidence type="ECO:0000313" key="6">
    <source>
        <dbReference type="EMBL" id="SEN46537.1"/>
    </source>
</evidence>
<evidence type="ECO:0000259" key="5">
    <source>
        <dbReference type="PROSITE" id="PS50943"/>
    </source>
</evidence>
<dbReference type="InterPro" id="IPR028082">
    <property type="entry name" value="Peripla_BP_I"/>
</dbReference>
<dbReference type="PROSITE" id="PS50943">
    <property type="entry name" value="HTH_CROC1"/>
    <property type="match status" value="1"/>
</dbReference>
<dbReference type="Proteomes" id="UP000199695">
    <property type="component" value="Unassembled WGS sequence"/>
</dbReference>
<keyword evidence="7" id="KW-1185">Reference proteome</keyword>
<dbReference type="InterPro" id="IPR046335">
    <property type="entry name" value="LacI/GalR-like_sensor"/>
</dbReference>
<reference evidence="6 7" key="1">
    <citation type="submission" date="2016-10" db="EMBL/GenBank/DDBJ databases">
        <authorList>
            <person name="de Groot N.N."/>
        </authorList>
    </citation>
    <scope>NUCLEOTIDE SEQUENCE [LARGE SCALE GENOMIC DNA]</scope>
    <source>
        <strain evidence="6 7">DSM 46701</strain>
    </source>
</reference>
<dbReference type="EMBL" id="FOCQ01000012">
    <property type="protein sequence ID" value="SEN46537.1"/>
    <property type="molecule type" value="Genomic_DNA"/>
</dbReference>
<dbReference type="Pfam" id="PF00356">
    <property type="entry name" value="LacI"/>
    <property type="match status" value="1"/>
</dbReference>
<sequence length="370" mass="41192">MIKRYDIFEWNRFLKPVPSMNEYRKGIMMRKKQTEKVTITDVAKAAGVSKTTVSRYLSGQYHALSDRTRTRIKAAIEQLNYRPNQLARGLKGDRSYLIGMIVADITNPYSTAVLRGAEDVCKRKGYSLMVCNTDNDPAKEREYIFTLQSHRIDGLLINTTGQNNGFLRELANDRTPVVLVDRKMPELGFDTIGLDNEQATSELVHFILNQGYKRIAYITEPLAGVSSRQERAAAFARELTRLGIPADDLYEVDLHSPESLMEKLDHFLTDTEGDKRAIIAANGVVMLKLISALQLKGVQIPGDVAVAGFDDPEWAPLIGSGITTVAQPTYQIGVTAMERIFNRLEGDTSPAQNIHFAGKLIVRGSTPAVD</sequence>
<evidence type="ECO:0000313" key="7">
    <source>
        <dbReference type="Proteomes" id="UP000199695"/>
    </source>
</evidence>
<dbReference type="Gene3D" id="3.40.50.2300">
    <property type="match status" value="2"/>
</dbReference>